<dbReference type="AlphaFoldDB" id="A0A167QZT0"/>
<dbReference type="Proteomes" id="UP000076881">
    <property type="component" value="Unassembled WGS sequence"/>
</dbReference>
<protein>
    <submittedName>
        <fullName evidence="6">Major facilitator superfamily domain, general substrate transporter</fullName>
    </submittedName>
</protein>
<feature type="transmembrane region" description="Helical" evidence="5">
    <location>
        <begin position="473"/>
        <end position="494"/>
    </location>
</feature>
<evidence type="ECO:0000256" key="1">
    <source>
        <dbReference type="ARBA" id="ARBA00004141"/>
    </source>
</evidence>
<keyword evidence="7" id="KW-1185">Reference proteome</keyword>
<dbReference type="InterPro" id="IPR036259">
    <property type="entry name" value="MFS_trans_sf"/>
</dbReference>
<dbReference type="Gene3D" id="1.20.1250.20">
    <property type="entry name" value="MFS general substrate transporter like domains"/>
    <property type="match status" value="1"/>
</dbReference>
<dbReference type="OrthoDB" id="4867459at2759"/>
<reference evidence="6 7" key="1">
    <citation type="journal article" date="2016" name="Genome Biol. Evol.">
        <title>Divergent and convergent evolution of fungal pathogenicity.</title>
        <authorList>
            <person name="Shang Y."/>
            <person name="Xiao G."/>
            <person name="Zheng P."/>
            <person name="Cen K."/>
            <person name="Zhan S."/>
            <person name="Wang C."/>
        </authorList>
    </citation>
    <scope>NUCLEOTIDE SEQUENCE [LARGE SCALE GENOMIC DNA]</scope>
    <source>
        <strain evidence="6 7">RCEF 1005</strain>
    </source>
</reference>
<feature type="transmembrane region" description="Helical" evidence="5">
    <location>
        <begin position="132"/>
        <end position="155"/>
    </location>
</feature>
<comment type="subcellular location">
    <subcellularLocation>
        <location evidence="1">Membrane</location>
        <topology evidence="1">Multi-pass membrane protein</topology>
    </subcellularLocation>
</comment>
<gene>
    <name evidence="6" type="ORF">LEL_10902</name>
</gene>
<name>A0A167QZT0_CORDF</name>
<comment type="caution">
    <text evidence="6">The sequence shown here is derived from an EMBL/GenBank/DDBJ whole genome shotgun (WGS) entry which is preliminary data.</text>
</comment>
<dbReference type="GO" id="GO:0016020">
    <property type="term" value="C:membrane"/>
    <property type="evidence" value="ECO:0007669"/>
    <property type="project" value="UniProtKB-SubCell"/>
</dbReference>
<feature type="transmembrane region" description="Helical" evidence="5">
    <location>
        <begin position="437"/>
        <end position="461"/>
    </location>
</feature>
<evidence type="ECO:0000256" key="5">
    <source>
        <dbReference type="SAM" id="Phobius"/>
    </source>
</evidence>
<dbReference type="GO" id="GO:0022857">
    <property type="term" value="F:transmembrane transporter activity"/>
    <property type="evidence" value="ECO:0007669"/>
    <property type="project" value="InterPro"/>
</dbReference>
<dbReference type="EMBL" id="AZHF01000028">
    <property type="protein sequence ID" value="OAA58137.1"/>
    <property type="molecule type" value="Genomic_DNA"/>
</dbReference>
<keyword evidence="4 5" id="KW-0472">Membrane</keyword>
<proteinExistence type="predicted"/>
<sequence length="821" mass="88461">MESAPLLGQVASSEVGHDHDTTKLGKIKQHFARWRTLYICVLFLSFTDLPSFMGEGPMLRMLELGACREYYTVHDPDAIGDYSDIPERLCKLPEIQSRVARLRSLMAFVEAAPGLLLAIPYGILADTRGRPLVVGLCLLGILLRDIWIFICLYFYPRFPLDAVCFAPITAVIGGGSTVTGPMFFAIVAASTPQESRAHAFFMIQVCLLALESLSPLLGSFLMESIGPYYAWLVVIPLESLGFSCVALLPCNSKSAVLESESTVPESAPAPKQALPTVVLVRLKQSATGLAYHLSHDVPKLFQSRYLIVAVLAKFIAKMARPVKDIMPQFMTAKFKLPISQANMITSLQAAAQLPWFMAILPAVYAWMLHWKRDAIEVNRILAISLVCCLALGVFCMGIAPTPATFIMAVIVYTAGSGFSVTMRSLLTALVADDQLSLLFTCIAVFEAAALLTAAPMLQLIFSWGLQNGGLMMSLPFLTVALLYGCAGLALSLYIMAASADIYTPAAYEPRAMDSLVDIDLVSGIFADRNGYETMSSLIRDIFLKHGMENNFGVGLLHKHYPLASNERIVELGPVSSPWVIGDSDDIAGGSVFAHTWRVYKGEIRPVEYCFVPQSQVASANKAVFPAAFARDIIQILELTGLDDVLSLTLLDRSERGSDSMELTYGRSSIVIPTTKDEEGRILNDHNIEGFRASWAFTNESVQALHTICGKSASDGVQTLHTICGKSASDGVQALHTICGKSASDGVQALHTVCGKSASNGVQALHTVCGKSASNGVQALHTICGKSASNGVQALHTICGKSASGGVRTLHTICGKSASHEV</sequence>
<dbReference type="SUPFAM" id="SSF103473">
    <property type="entry name" value="MFS general substrate transporter"/>
    <property type="match status" value="1"/>
</dbReference>
<evidence type="ECO:0000256" key="2">
    <source>
        <dbReference type="ARBA" id="ARBA00022692"/>
    </source>
</evidence>
<feature type="transmembrane region" description="Helical" evidence="5">
    <location>
        <begin position="380"/>
        <end position="399"/>
    </location>
</feature>
<accession>A0A167QZT0</accession>
<dbReference type="PANTHER" id="PTHR23507">
    <property type="entry name" value="ZGC:174356"/>
    <property type="match status" value="1"/>
</dbReference>
<evidence type="ECO:0000256" key="3">
    <source>
        <dbReference type="ARBA" id="ARBA00022989"/>
    </source>
</evidence>
<dbReference type="InterPro" id="IPR011701">
    <property type="entry name" value="MFS"/>
</dbReference>
<evidence type="ECO:0000256" key="4">
    <source>
        <dbReference type="ARBA" id="ARBA00023136"/>
    </source>
</evidence>
<dbReference type="Pfam" id="PF07690">
    <property type="entry name" value="MFS_1"/>
    <property type="match status" value="1"/>
</dbReference>
<evidence type="ECO:0000313" key="6">
    <source>
        <dbReference type="EMBL" id="OAA58137.1"/>
    </source>
</evidence>
<dbReference type="CDD" id="cd06174">
    <property type="entry name" value="MFS"/>
    <property type="match status" value="1"/>
</dbReference>
<feature type="transmembrane region" description="Helical" evidence="5">
    <location>
        <begin position="167"/>
        <end position="187"/>
    </location>
</feature>
<feature type="transmembrane region" description="Helical" evidence="5">
    <location>
        <begin position="228"/>
        <end position="248"/>
    </location>
</feature>
<keyword evidence="3 5" id="KW-1133">Transmembrane helix</keyword>
<feature type="transmembrane region" description="Helical" evidence="5">
    <location>
        <begin position="105"/>
        <end position="125"/>
    </location>
</feature>
<evidence type="ECO:0000313" key="7">
    <source>
        <dbReference type="Proteomes" id="UP000076881"/>
    </source>
</evidence>
<keyword evidence="2 5" id="KW-0812">Transmembrane</keyword>
<organism evidence="6 7">
    <name type="scientific">Akanthomyces lecanii RCEF 1005</name>
    <dbReference type="NCBI Taxonomy" id="1081108"/>
    <lineage>
        <taxon>Eukaryota</taxon>
        <taxon>Fungi</taxon>
        <taxon>Dikarya</taxon>
        <taxon>Ascomycota</taxon>
        <taxon>Pezizomycotina</taxon>
        <taxon>Sordariomycetes</taxon>
        <taxon>Hypocreomycetidae</taxon>
        <taxon>Hypocreales</taxon>
        <taxon>Cordycipitaceae</taxon>
        <taxon>Akanthomyces</taxon>
        <taxon>Cordyceps confragosa</taxon>
    </lineage>
</organism>
<feature type="transmembrane region" description="Helical" evidence="5">
    <location>
        <begin position="405"/>
        <end position="425"/>
    </location>
</feature>
<dbReference type="PANTHER" id="PTHR23507:SF1">
    <property type="entry name" value="FI18259P1-RELATED"/>
    <property type="match status" value="1"/>
</dbReference>
<feature type="transmembrane region" description="Helical" evidence="5">
    <location>
        <begin position="199"/>
        <end position="222"/>
    </location>
</feature>
<feature type="transmembrane region" description="Helical" evidence="5">
    <location>
        <begin position="343"/>
        <end position="368"/>
    </location>
</feature>